<organism evidence="3 4">
    <name type="scientific">Phycomyces blakesleeanus (strain ATCC 8743b / DSM 1359 / FGSC 10004 / NBRC 33097 / NRRL 1555)</name>
    <dbReference type="NCBI Taxonomy" id="763407"/>
    <lineage>
        <taxon>Eukaryota</taxon>
        <taxon>Fungi</taxon>
        <taxon>Fungi incertae sedis</taxon>
        <taxon>Mucoromycota</taxon>
        <taxon>Mucoromycotina</taxon>
        <taxon>Mucoromycetes</taxon>
        <taxon>Mucorales</taxon>
        <taxon>Phycomycetaceae</taxon>
        <taxon>Phycomyces</taxon>
    </lineage>
</organism>
<proteinExistence type="predicted"/>
<feature type="region of interest" description="Disordered" evidence="2">
    <location>
        <begin position="286"/>
        <end position="314"/>
    </location>
</feature>
<feature type="region of interest" description="Disordered" evidence="2">
    <location>
        <begin position="376"/>
        <end position="403"/>
    </location>
</feature>
<gene>
    <name evidence="3" type="ORF">PHYBLDRAFT_152213</name>
</gene>
<name>A0A167JT94_PHYB8</name>
<dbReference type="GeneID" id="28993773"/>
<dbReference type="VEuPathDB" id="FungiDB:PHYBLDRAFT_152213"/>
<dbReference type="RefSeq" id="XP_018284706.1">
    <property type="nucleotide sequence ID" value="XM_018432867.1"/>
</dbReference>
<evidence type="ECO:0000256" key="2">
    <source>
        <dbReference type="SAM" id="MobiDB-lite"/>
    </source>
</evidence>
<protein>
    <submittedName>
        <fullName evidence="3">Uncharacterized protein</fullName>
    </submittedName>
</protein>
<feature type="coiled-coil region" evidence="1">
    <location>
        <begin position="70"/>
        <end position="126"/>
    </location>
</feature>
<evidence type="ECO:0000313" key="4">
    <source>
        <dbReference type="Proteomes" id="UP000077315"/>
    </source>
</evidence>
<evidence type="ECO:0000256" key="1">
    <source>
        <dbReference type="SAM" id="Coils"/>
    </source>
</evidence>
<keyword evidence="4" id="KW-1185">Reference proteome</keyword>
<sequence>MPTISADTLDHSVDTSRDYFSKPSDTDHYRKQKRIKDAFIEGATNRLRRCRLEGEMKEMKPVVISLFDSILSLKLEAEAIIDAISKIEQEEDSLVDSNVDYRVNENQKHNQKLDVLELRLQAHKLHLDIFKSVDIQHYETQQQEKQQQQQQEKQIIPAHVAAPVPTPSVSRITSFSTLFSRAPSVATSASSVTSSSTISTASDNEDLVSTQDCPVSAEEEQQRRHRRRRRVRRVRQQHQERVRLDNEDTMATELEWKPKYWPVEKNQIQESAHYEPNMATDNYRSTRLGRQHRSESISSLSDISLSSSSSFSNPRGLEDLDELCLLYKPSRPSQPHHPLSPASSFNLGQRPTSYIYPEDDDMCSLGDSKPYRQLIFDPPCNKRDEYDDYEDEEEGEGEGGDYGYPTHVKILEEIENIANDDTEYDSDLMEDILNILNNPEFSGRSFAEIKDTVVAMRQSSVQIYPSPFSPSSWLEHGKKQSIEIANNAVGSSWKWCKFLSILSASVMVSLANGPQDISRA</sequence>
<dbReference type="Proteomes" id="UP000077315">
    <property type="component" value="Unassembled WGS sequence"/>
</dbReference>
<dbReference type="OrthoDB" id="2291057at2759"/>
<feature type="compositionally biased region" description="Acidic residues" evidence="2">
    <location>
        <begin position="386"/>
        <end position="399"/>
    </location>
</feature>
<feature type="compositionally biased region" description="Low complexity" evidence="2">
    <location>
        <begin position="184"/>
        <end position="202"/>
    </location>
</feature>
<feature type="compositionally biased region" description="Low complexity" evidence="2">
    <location>
        <begin position="296"/>
        <end position="312"/>
    </location>
</feature>
<dbReference type="InParanoid" id="A0A167JT94"/>
<feature type="compositionally biased region" description="Basic residues" evidence="2">
    <location>
        <begin position="223"/>
        <end position="236"/>
    </location>
</feature>
<accession>A0A167JT94</accession>
<feature type="region of interest" description="Disordered" evidence="2">
    <location>
        <begin position="329"/>
        <end position="349"/>
    </location>
</feature>
<dbReference type="EMBL" id="KV441001">
    <property type="protein sequence ID" value="OAD66666.1"/>
    <property type="molecule type" value="Genomic_DNA"/>
</dbReference>
<dbReference type="AlphaFoldDB" id="A0A167JT94"/>
<evidence type="ECO:0000313" key="3">
    <source>
        <dbReference type="EMBL" id="OAD66666.1"/>
    </source>
</evidence>
<reference evidence="4" key="1">
    <citation type="submission" date="2015-06" db="EMBL/GenBank/DDBJ databases">
        <title>Expansion of signal transduction pathways in fungi by whole-genome duplication.</title>
        <authorList>
            <consortium name="DOE Joint Genome Institute"/>
            <person name="Corrochano L.M."/>
            <person name="Kuo A."/>
            <person name="Marcet-Houben M."/>
            <person name="Polaino S."/>
            <person name="Salamov A."/>
            <person name="Villalobos J.M."/>
            <person name="Alvarez M.I."/>
            <person name="Avalos J."/>
            <person name="Benito E.P."/>
            <person name="Benoit I."/>
            <person name="Burger G."/>
            <person name="Camino L.P."/>
            <person name="Canovas D."/>
            <person name="Cerda-Olmedo E."/>
            <person name="Cheng J.-F."/>
            <person name="Dominguez A."/>
            <person name="Elias M."/>
            <person name="Eslava A.P."/>
            <person name="Glaser F."/>
            <person name="Grimwood J."/>
            <person name="Gutierrez G."/>
            <person name="Heitman J."/>
            <person name="Henrissat B."/>
            <person name="Iturriaga E.A."/>
            <person name="Lang B.F."/>
            <person name="Lavin J.L."/>
            <person name="Lee S."/>
            <person name="Li W."/>
            <person name="Lindquist E."/>
            <person name="Lopez-Garcia S."/>
            <person name="Luque E.M."/>
            <person name="Marcos A.T."/>
            <person name="Martin J."/>
            <person name="McCluskey K."/>
            <person name="Medina H.R."/>
            <person name="Miralles-Duran A."/>
            <person name="Miyazaki A."/>
            <person name="Munoz-Torres E."/>
            <person name="Oguiza J.A."/>
            <person name="Ohm R."/>
            <person name="Olmedo M."/>
            <person name="Orejas M."/>
            <person name="Ortiz-Castellanos L."/>
            <person name="Pisabarro A.G."/>
            <person name="Rodriguez-Romero J."/>
            <person name="Ruiz-Herrera J."/>
            <person name="Ruiz-Vazquez R."/>
            <person name="Sanz C."/>
            <person name="Schackwitz W."/>
            <person name="Schmutz J."/>
            <person name="Shahriari M."/>
            <person name="Shelest E."/>
            <person name="Silva-Franco F."/>
            <person name="Soanes D."/>
            <person name="Syed K."/>
            <person name="Tagua V.G."/>
            <person name="Talbot N.J."/>
            <person name="Thon M."/>
            <person name="De vries R.P."/>
            <person name="Wiebenga A."/>
            <person name="Yadav J.S."/>
            <person name="Braun E.L."/>
            <person name="Baker S."/>
            <person name="Garre V."/>
            <person name="Horwitz B."/>
            <person name="Torres-Martinez S."/>
            <person name="Idnurm A."/>
            <person name="Herrera-Estrella A."/>
            <person name="Gabaldon T."/>
            <person name="Grigoriev I.V."/>
        </authorList>
    </citation>
    <scope>NUCLEOTIDE SEQUENCE [LARGE SCALE GENOMIC DNA]</scope>
    <source>
        <strain evidence="4">NRRL 1555(-)</strain>
    </source>
</reference>
<keyword evidence="1" id="KW-0175">Coiled coil</keyword>
<feature type="region of interest" description="Disordered" evidence="2">
    <location>
        <begin position="184"/>
        <end position="239"/>
    </location>
</feature>